<evidence type="ECO:0000259" key="3">
    <source>
        <dbReference type="Pfam" id="PF20732"/>
    </source>
</evidence>
<reference evidence="4 5" key="1">
    <citation type="submission" date="2013-07" db="EMBL/GenBank/DDBJ databases">
        <title>Isolation of a new Chlamydia species from the feral Sacred Ibis (Threskiornis aethiopicus): Chlamydia ibidis.</title>
        <authorList>
            <person name="Vorimore F."/>
            <person name="Hsia R.-C."/>
            <person name="Huot-Creasy H."/>
            <person name="Bastian S."/>
            <person name="Deruyter L."/>
            <person name="Passet A."/>
            <person name="Sachse K."/>
            <person name="Bavoil P."/>
            <person name="Myers G."/>
            <person name="Laroucau K."/>
        </authorList>
    </citation>
    <scope>NUCLEOTIDE SEQUENCE [LARGE SCALE GENOMIC DNA]</scope>
    <source>
        <strain evidence="4 5">10-1398/6</strain>
    </source>
</reference>
<keyword evidence="5" id="KW-1185">Reference proteome</keyword>
<protein>
    <recommendedName>
        <fullName evidence="6">DUF1343 domain-containing protein</fullName>
    </recommendedName>
</protein>
<sequence length="414" mass="46596">MKVTVWIIICICFPSFGFSQVLVGLDRVFQEETFTNWIKDKKITLITHSAAINSQGQNALVVFSEGKKDCLLNILCTLEHGFYGATPAETPEYNPSIDRIRTVSLYGISEVPQHAVEGSDILVYDVQDVGVRSYTFVTSLLHIVKASEKYNIPLIILDRPNPMGGNVIDGPLPKTNSGYIPEIPYCYGMTPGELALFYQAKYAPQAQVKVVPMKGWKRSMTFEETGLVWIPTSPQMPNAQTTFFYATTGVIGALSIASIGIGYTLPFRVIGAPWMNGKLVAEELNKARLPGVTFYPFCYEPFFGKYKMELCSGVFIVLNNPKAFFPMETQCTILGIIKTLYPKETAEAFKTLNNIPMRRSSICRSLGGQEFLHICQHEKFITWPLRKLCMDSRDTFQNLRRAYLLPEYSDEINN</sequence>
<evidence type="ECO:0008006" key="6">
    <source>
        <dbReference type="Google" id="ProtNLM"/>
    </source>
</evidence>
<keyword evidence="1" id="KW-1133">Transmembrane helix</keyword>
<feature type="transmembrane region" description="Helical" evidence="1">
    <location>
        <begin position="243"/>
        <end position="265"/>
    </location>
</feature>
<gene>
    <name evidence="4" type="ORF">H359_0038</name>
</gene>
<evidence type="ECO:0000259" key="2">
    <source>
        <dbReference type="Pfam" id="PF07075"/>
    </source>
</evidence>
<dbReference type="Proteomes" id="UP000016064">
    <property type="component" value="Unassembled WGS sequence"/>
</dbReference>
<dbReference type="InterPro" id="IPR048503">
    <property type="entry name" value="NamZ_C"/>
</dbReference>
<keyword evidence="1" id="KW-0472">Membrane</keyword>
<proteinExistence type="predicted"/>
<dbReference type="EMBL" id="APJW01000001">
    <property type="protein sequence ID" value="EQM63128.1"/>
    <property type="molecule type" value="Genomic_DNA"/>
</dbReference>
<dbReference type="PANTHER" id="PTHR42915">
    <property type="entry name" value="HYPOTHETICAL 460 KDA PROTEIN IN FEUA-SIGW INTERGENIC REGION [PRECURSOR]"/>
    <property type="match status" value="1"/>
</dbReference>
<dbReference type="Pfam" id="PF07075">
    <property type="entry name" value="NamZ_N"/>
    <property type="match status" value="1"/>
</dbReference>
<keyword evidence="1" id="KW-0812">Transmembrane</keyword>
<feature type="domain" description="Peptidoglycan beta-N-acetylmuramidase NamZ N-terminal" evidence="2">
    <location>
        <begin position="43"/>
        <end position="239"/>
    </location>
</feature>
<name>A0ABP2XF38_9CHLA</name>
<dbReference type="RefSeq" id="WP_020370693.1">
    <property type="nucleotide sequence ID" value="NZ_APJW01000001.1"/>
</dbReference>
<accession>A0ABP2XF38</accession>
<evidence type="ECO:0000313" key="4">
    <source>
        <dbReference type="EMBL" id="EQM63128.1"/>
    </source>
</evidence>
<dbReference type="PIRSF" id="PIRSF016719">
    <property type="entry name" value="UCP016719"/>
    <property type="match status" value="1"/>
</dbReference>
<dbReference type="InterPro" id="IPR008302">
    <property type="entry name" value="NamZ"/>
</dbReference>
<dbReference type="PANTHER" id="PTHR42915:SF1">
    <property type="entry name" value="PEPTIDOGLYCAN BETA-N-ACETYLMURAMIDASE NAMZ"/>
    <property type="match status" value="1"/>
</dbReference>
<dbReference type="Pfam" id="PF20732">
    <property type="entry name" value="NamZ_C"/>
    <property type="match status" value="1"/>
</dbReference>
<organism evidence="4 5">
    <name type="scientific">Chlamydia ibidis 10-1398/6</name>
    <dbReference type="NCBI Taxonomy" id="1046581"/>
    <lineage>
        <taxon>Bacteria</taxon>
        <taxon>Pseudomonadati</taxon>
        <taxon>Chlamydiota</taxon>
        <taxon>Chlamydiia</taxon>
        <taxon>Chlamydiales</taxon>
        <taxon>Chlamydiaceae</taxon>
        <taxon>Chlamydia/Chlamydophila group</taxon>
        <taxon>Chlamydia</taxon>
    </lineage>
</organism>
<feature type="domain" description="Peptidoglycan beta-N-acetylmuramidase NamZ C-terminal" evidence="3">
    <location>
        <begin position="244"/>
        <end position="405"/>
    </location>
</feature>
<evidence type="ECO:0000313" key="5">
    <source>
        <dbReference type="Proteomes" id="UP000016064"/>
    </source>
</evidence>
<comment type="caution">
    <text evidence="4">The sequence shown here is derived from an EMBL/GenBank/DDBJ whole genome shotgun (WGS) entry which is preliminary data.</text>
</comment>
<dbReference type="Gene3D" id="3.40.50.12170">
    <property type="entry name" value="Uncharacterised protein PF07075, DUF1343"/>
    <property type="match status" value="1"/>
</dbReference>
<dbReference type="InterPro" id="IPR048502">
    <property type="entry name" value="NamZ_N"/>
</dbReference>
<evidence type="ECO:0000256" key="1">
    <source>
        <dbReference type="SAM" id="Phobius"/>
    </source>
</evidence>
<dbReference type="Gene3D" id="3.90.1150.140">
    <property type="match status" value="1"/>
</dbReference>